<reference evidence="1" key="1">
    <citation type="submission" date="2019-06" db="EMBL/GenBank/DDBJ databases">
        <title>Complete genome sequence of Methanobrevibacter arboriphilus strain SA.</title>
        <authorList>
            <person name="Asakawa S."/>
        </authorList>
    </citation>
    <scope>NUCLEOTIDE SEQUENCE</scope>
    <source>
        <strain evidence="1">SA</strain>
    </source>
</reference>
<keyword evidence="2" id="KW-1185">Reference proteome</keyword>
<protein>
    <submittedName>
        <fullName evidence="1">Uncharacterized protein</fullName>
    </submittedName>
</protein>
<dbReference type="EMBL" id="AP019779">
    <property type="protein sequence ID" value="BBL62442.1"/>
    <property type="molecule type" value="Genomic_DNA"/>
</dbReference>
<organism evidence="1 2">
    <name type="scientific">Methanobrevibacter arboriphilus</name>
    <dbReference type="NCBI Taxonomy" id="39441"/>
    <lineage>
        <taxon>Archaea</taxon>
        <taxon>Methanobacteriati</taxon>
        <taxon>Methanobacteriota</taxon>
        <taxon>Methanomada group</taxon>
        <taxon>Methanobacteria</taxon>
        <taxon>Methanobacteriales</taxon>
        <taxon>Methanobacteriaceae</taxon>
        <taxon>Methanobrevibacter</taxon>
    </lineage>
</organism>
<name>A0ACA8R431_METAZ</name>
<sequence length="276" mass="29834">MNIKGIVLAKRDNQYDVRLENTTRNIITYVENTTGLELEIGDIVIVTYTDYNDPPIITNVYDKTISGDGEDGRSILSVDKVESDGLVDIYRITYSKEPVYSYFQVKNGEDGTDGDNGVSITSVSKISTVGLVDTYRISFSNSTHTDFTVTNGADGATETGSSILSKLSNVDGAGSGLDADLLDGHNSDYFATASSVSSIPVINIGSFTISSVTANTAGTVDITPPSGASSSKFVFFTKGGNGAYYIQYQQLNGSNWTIRYRFESTGTNIVVYYAWW</sequence>
<evidence type="ECO:0000313" key="1">
    <source>
        <dbReference type="EMBL" id="BBL62442.1"/>
    </source>
</evidence>
<dbReference type="Proteomes" id="UP000825015">
    <property type="component" value="Chromosome"/>
</dbReference>
<accession>A0ACA8R431</accession>
<evidence type="ECO:0000313" key="2">
    <source>
        <dbReference type="Proteomes" id="UP000825015"/>
    </source>
</evidence>
<gene>
    <name evidence="1" type="ORF">MarbSA_14820</name>
</gene>
<proteinExistence type="predicted"/>